<dbReference type="GO" id="GO:0005829">
    <property type="term" value="C:cytosol"/>
    <property type="evidence" value="ECO:0007669"/>
    <property type="project" value="EnsemblFungi"/>
</dbReference>
<dbReference type="GO" id="GO:0000287">
    <property type="term" value="F:magnesium ion binding"/>
    <property type="evidence" value="ECO:0007669"/>
    <property type="project" value="InterPro"/>
</dbReference>
<dbReference type="GO" id="GO:0009098">
    <property type="term" value="P:L-leucine biosynthetic process"/>
    <property type="evidence" value="ECO:0007669"/>
    <property type="project" value="UniProtKB-UniPathway"/>
</dbReference>
<keyword evidence="11" id="KW-0464">Manganese</keyword>
<evidence type="ECO:0000256" key="5">
    <source>
        <dbReference type="ARBA" id="ARBA00022430"/>
    </source>
</evidence>
<evidence type="ECO:0000313" key="17">
    <source>
        <dbReference type="Proteomes" id="UP000070544"/>
    </source>
</evidence>
<evidence type="ECO:0000256" key="7">
    <source>
        <dbReference type="ARBA" id="ARBA00022723"/>
    </source>
</evidence>
<dbReference type="UniPathway" id="UPA00048">
    <property type="reaction ID" value="UER00072"/>
</dbReference>
<keyword evidence="7 14" id="KW-0479">Metal-binding</keyword>
<keyword evidence="12 14" id="KW-0100">Branched-chain amino acid biosynthesis</keyword>
<dbReference type="PROSITE" id="PS00470">
    <property type="entry name" value="IDH_IMDH"/>
    <property type="match status" value="1"/>
</dbReference>
<dbReference type="SMART" id="SM01329">
    <property type="entry name" value="Iso_dh"/>
    <property type="match status" value="1"/>
</dbReference>
<comment type="catalytic activity">
    <reaction evidence="14">
        <text>(2R,3S)-3-isopropylmalate + NAD(+) = 4-methyl-2-oxopentanoate + CO2 + NADH</text>
        <dbReference type="Rhea" id="RHEA:32271"/>
        <dbReference type="ChEBI" id="CHEBI:16526"/>
        <dbReference type="ChEBI" id="CHEBI:17865"/>
        <dbReference type="ChEBI" id="CHEBI:35121"/>
        <dbReference type="ChEBI" id="CHEBI:57540"/>
        <dbReference type="ChEBI" id="CHEBI:57945"/>
        <dbReference type="EC" id="1.1.1.85"/>
    </reaction>
</comment>
<proteinExistence type="inferred from homology"/>
<dbReference type="Gene3D" id="3.40.718.10">
    <property type="entry name" value="Isopropylmalate Dehydrogenase"/>
    <property type="match status" value="1"/>
</dbReference>
<dbReference type="FunFam" id="3.40.718.10:FF:000006">
    <property type="entry name" value="3-isopropylmalate dehydrogenase"/>
    <property type="match status" value="1"/>
</dbReference>
<dbReference type="InterPro" id="IPR019818">
    <property type="entry name" value="IsoCit/isopropylmalate_DH_CS"/>
</dbReference>
<dbReference type="PANTHER" id="PTHR42979">
    <property type="entry name" value="3-ISOPROPYLMALATE DEHYDROGENASE"/>
    <property type="match status" value="1"/>
</dbReference>
<keyword evidence="6" id="KW-0028">Amino-acid biosynthesis</keyword>
<sequence length="377" mass="39842">MASPTPKVAKIVLIPGDGIGPEVVREGVRVLEEVERARKEKTGISFEFQTCLMGGCAIDATGNPLPAETLEACKTSSAVLLGAVGGPQWPSKAHPGVRPEQGILALRKALDVYANIRPCKFPAKSLIAESPLKKEIVEGTDFVVIRELTGGIYFGEKKEGDENTPATDLMIYSASEIRRITRIAAQIALLSTPPQKVISVDKSNVLATSRLWKKVVSETMAAEFPQIPLTHQLVDSCAMIMVKSPRELNGVLLMENMFGDILSDESSIIPGSLGLMPSASLNGWGKNSVGVYEPIHGSAPDIAGKGIANPIGTILSAAMLLRYSLGLDAEATAIEDAVAHVLDVQGIRTRDLGGKTSTAEVGDAVVEALKGTLAKLA</sequence>
<comment type="cofactor">
    <cofactor evidence="1">
        <name>Mn(2+)</name>
        <dbReference type="ChEBI" id="CHEBI:29035"/>
    </cofactor>
</comment>
<evidence type="ECO:0000259" key="15">
    <source>
        <dbReference type="SMART" id="SM01329"/>
    </source>
</evidence>
<dbReference type="Pfam" id="PF00180">
    <property type="entry name" value="Iso_dh"/>
    <property type="match status" value="1"/>
</dbReference>
<evidence type="ECO:0000256" key="9">
    <source>
        <dbReference type="ARBA" id="ARBA00023002"/>
    </source>
</evidence>
<evidence type="ECO:0000256" key="8">
    <source>
        <dbReference type="ARBA" id="ARBA00022842"/>
    </source>
</evidence>
<evidence type="ECO:0000256" key="4">
    <source>
        <dbReference type="ARBA" id="ARBA00013101"/>
    </source>
</evidence>
<evidence type="ECO:0000256" key="11">
    <source>
        <dbReference type="ARBA" id="ARBA00023211"/>
    </source>
</evidence>
<evidence type="ECO:0000256" key="14">
    <source>
        <dbReference type="RuleBase" id="RU004445"/>
    </source>
</evidence>
<dbReference type="PANTHER" id="PTHR42979:SF1">
    <property type="entry name" value="3-ISOPROPYLMALATE DEHYDROGENASE"/>
    <property type="match status" value="1"/>
</dbReference>
<dbReference type="InterPro" id="IPR024084">
    <property type="entry name" value="IsoPropMal-DH-like_dom"/>
</dbReference>
<comment type="subunit">
    <text evidence="3 14">Homodimer.</text>
</comment>
<evidence type="ECO:0000256" key="3">
    <source>
        <dbReference type="ARBA" id="ARBA00011738"/>
    </source>
</evidence>
<dbReference type="NCBIfam" id="TIGR00169">
    <property type="entry name" value="leuB"/>
    <property type="match status" value="1"/>
</dbReference>
<keyword evidence="8" id="KW-0460">Magnesium</keyword>
<keyword evidence="9 13" id="KW-0560">Oxidoreductase</keyword>
<dbReference type="GO" id="GO:0003862">
    <property type="term" value="F:3-isopropylmalate dehydrogenase activity"/>
    <property type="evidence" value="ECO:0007669"/>
    <property type="project" value="UniProtKB-EC"/>
</dbReference>
<name>A0A139AKW0_GONPJ</name>
<comment type="pathway">
    <text evidence="14">Amino-acid biosynthesis; L-leucine biosynthesis; L-leucine from 3-methyl-2-oxobutanoate: step 3/4.</text>
</comment>
<feature type="domain" description="Isopropylmalate dehydrogenase-like" evidence="15">
    <location>
        <begin position="10"/>
        <end position="365"/>
    </location>
</feature>
<dbReference type="EC" id="1.1.1.85" evidence="4 14"/>
<dbReference type="InterPro" id="IPR004429">
    <property type="entry name" value="Isopropylmalate_DH"/>
</dbReference>
<accession>A0A139AKW0</accession>
<evidence type="ECO:0000256" key="6">
    <source>
        <dbReference type="ARBA" id="ARBA00022605"/>
    </source>
</evidence>
<dbReference type="OMA" id="EYDLGAR"/>
<comment type="cofactor">
    <cofactor evidence="14">
        <name>Mg(2+)</name>
        <dbReference type="ChEBI" id="CHEBI:18420"/>
    </cofactor>
    <cofactor evidence="14">
        <name>Mn(2+)</name>
        <dbReference type="ChEBI" id="CHEBI:29035"/>
    </cofactor>
    <text evidence="14">Binds 1 Mg(2+) or Mn(2+) ion per subunit.</text>
</comment>
<evidence type="ECO:0000256" key="12">
    <source>
        <dbReference type="ARBA" id="ARBA00023304"/>
    </source>
</evidence>
<dbReference type="GO" id="GO:0006097">
    <property type="term" value="P:glyoxylate cycle"/>
    <property type="evidence" value="ECO:0007669"/>
    <property type="project" value="EnsemblFungi"/>
</dbReference>
<dbReference type="Proteomes" id="UP000070544">
    <property type="component" value="Unassembled WGS sequence"/>
</dbReference>
<keyword evidence="5 14" id="KW-0432">Leucine biosynthesis</keyword>
<organism evidence="16 17">
    <name type="scientific">Gonapodya prolifera (strain JEL478)</name>
    <name type="common">Monoblepharis prolifera</name>
    <dbReference type="NCBI Taxonomy" id="1344416"/>
    <lineage>
        <taxon>Eukaryota</taxon>
        <taxon>Fungi</taxon>
        <taxon>Fungi incertae sedis</taxon>
        <taxon>Chytridiomycota</taxon>
        <taxon>Chytridiomycota incertae sedis</taxon>
        <taxon>Monoblepharidomycetes</taxon>
        <taxon>Monoblepharidales</taxon>
        <taxon>Gonapodyaceae</taxon>
        <taxon>Gonapodya</taxon>
    </lineage>
</organism>
<keyword evidence="10 14" id="KW-0520">NAD</keyword>
<dbReference type="GO" id="GO:0051287">
    <property type="term" value="F:NAD binding"/>
    <property type="evidence" value="ECO:0007669"/>
    <property type="project" value="InterPro"/>
</dbReference>
<comment type="similarity">
    <text evidence="2 13">Belongs to the isocitrate and isopropylmalate dehydrogenases family.</text>
</comment>
<evidence type="ECO:0000313" key="16">
    <source>
        <dbReference type="EMBL" id="KXS17429.1"/>
    </source>
</evidence>
<dbReference type="AlphaFoldDB" id="A0A139AKW0"/>
<protein>
    <recommendedName>
        <fullName evidence="4 14">3-isopropylmalate dehydrogenase</fullName>
        <ecNumber evidence="4 14">1.1.1.85</ecNumber>
    </recommendedName>
</protein>
<dbReference type="SUPFAM" id="SSF53659">
    <property type="entry name" value="Isocitrate/Isopropylmalate dehydrogenase-like"/>
    <property type="match status" value="1"/>
</dbReference>
<reference evidence="16 17" key="1">
    <citation type="journal article" date="2015" name="Genome Biol. Evol.">
        <title>Phylogenomic analyses indicate that early fungi evolved digesting cell walls of algal ancestors of land plants.</title>
        <authorList>
            <person name="Chang Y."/>
            <person name="Wang S."/>
            <person name="Sekimoto S."/>
            <person name="Aerts A.L."/>
            <person name="Choi C."/>
            <person name="Clum A."/>
            <person name="LaButti K.M."/>
            <person name="Lindquist E.A."/>
            <person name="Yee Ngan C."/>
            <person name="Ohm R.A."/>
            <person name="Salamov A.A."/>
            <person name="Grigoriev I.V."/>
            <person name="Spatafora J.W."/>
            <person name="Berbee M.L."/>
        </authorList>
    </citation>
    <scope>NUCLEOTIDE SEQUENCE [LARGE SCALE GENOMIC DNA]</scope>
    <source>
        <strain evidence="16 17">JEL478</strain>
    </source>
</reference>
<evidence type="ECO:0000256" key="10">
    <source>
        <dbReference type="ARBA" id="ARBA00023027"/>
    </source>
</evidence>
<dbReference type="EMBL" id="KQ965747">
    <property type="protein sequence ID" value="KXS17429.1"/>
    <property type="molecule type" value="Genomic_DNA"/>
</dbReference>
<evidence type="ECO:0000256" key="13">
    <source>
        <dbReference type="RuleBase" id="RU004443"/>
    </source>
</evidence>
<evidence type="ECO:0000256" key="1">
    <source>
        <dbReference type="ARBA" id="ARBA00001936"/>
    </source>
</evidence>
<gene>
    <name evidence="16" type="ORF">M427DRAFT_54704</name>
</gene>
<dbReference type="OrthoDB" id="419183at2759"/>
<dbReference type="STRING" id="1344416.A0A139AKW0"/>
<comment type="function">
    <text evidence="14">Catalyzes the oxidation of 3-carboxy-2-hydroxy-4-methylpentanoate (3-isopropylmalate) to 3-carboxy-4-methyl-2-oxopentanoate. The product decarboxylates to 4-methyl-2 oxopentanoate.</text>
</comment>
<evidence type="ECO:0000256" key="2">
    <source>
        <dbReference type="ARBA" id="ARBA00007769"/>
    </source>
</evidence>
<keyword evidence="17" id="KW-1185">Reference proteome</keyword>